<sequence length="117" mass="13326">MTTRKQAAQSVKEYLRIYGYTLTFRPTSQKTADGRTIADFTISGNGKEYGGMTLDDVVQFVRRRVPEALLYGYQSGVDSWEELRLETKERLDNRNLQEIEKAIEVLRGILAEMKGGS</sequence>
<organism evidence="1">
    <name type="scientific">Siphoviridae sp. ctTwu10</name>
    <dbReference type="NCBI Taxonomy" id="2825525"/>
    <lineage>
        <taxon>Viruses</taxon>
        <taxon>Duplodnaviria</taxon>
        <taxon>Heunggongvirae</taxon>
        <taxon>Uroviricota</taxon>
        <taxon>Caudoviricetes</taxon>
    </lineage>
</organism>
<proteinExistence type="predicted"/>
<accession>A0A8S5P6D9</accession>
<name>A0A8S5P6D9_9CAUD</name>
<dbReference type="EMBL" id="BK015348">
    <property type="protein sequence ID" value="DAE02646.1"/>
    <property type="molecule type" value="Genomic_DNA"/>
</dbReference>
<evidence type="ECO:0000313" key="1">
    <source>
        <dbReference type="EMBL" id="DAE02646.1"/>
    </source>
</evidence>
<reference evidence="1" key="1">
    <citation type="journal article" date="2021" name="Proc. Natl. Acad. Sci. U.S.A.">
        <title>A Catalog of Tens of Thousands of Viruses from Human Metagenomes Reveals Hidden Associations with Chronic Diseases.</title>
        <authorList>
            <person name="Tisza M.J."/>
            <person name="Buck C.B."/>
        </authorList>
    </citation>
    <scope>NUCLEOTIDE SEQUENCE</scope>
    <source>
        <strain evidence="1">CtTwu10</strain>
    </source>
</reference>
<protein>
    <submittedName>
        <fullName evidence="1">GYF domain 2</fullName>
    </submittedName>
</protein>